<sequence>MTMPQLLASQGVALACLLTTVVTYFVSKRLYKRYRHWWLSPMIVTPACLVSVVLLFAIPLPTYFAYSHYLSALLAPATIAFALPIYRERHLILRYPMTISIGVLTGLFAGLISSWLLVKVIYLPPELSHSMLVRSVSTPFAIEATSAFGGVPDLTAMLVLVTGILGMLLCAPIFKLARIRSPLAKGAALGASAHGVGAAKAAELGQEEGVVASLTMILTGIAMVIGAPFFAYLLV</sequence>
<evidence type="ECO:0000256" key="3">
    <source>
        <dbReference type="ARBA" id="ARBA00022989"/>
    </source>
</evidence>
<proteinExistence type="predicted"/>
<evidence type="ECO:0000256" key="5">
    <source>
        <dbReference type="SAM" id="Phobius"/>
    </source>
</evidence>
<keyword evidence="4 5" id="KW-0472">Membrane</keyword>
<dbReference type="Proteomes" id="UP000773469">
    <property type="component" value="Unassembled WGS sequence"/>
</dbReference>
<comment type="subcellular location">
    <subcellularLocation>
        <location evidence="1">Membrane</location>
        <topology evidence="1">Multi-pass membrane protein</topology>
    </subcellularLocation>
</comment>
<feature type="transmembrane region" description="Helical" evidence="5">
    <location>
        <begin position="98"/>
        <end position="122"/>
    </location>
</feature>
<evidence type="ECO:0000256" key="1">
    <source>
        <dbReference type="ARBA" id="ARBA00004141"/>
    </source>
</evidence>
<keyword evidence="7" id="KW-1185">Reference proteome</keyword>
<keyword evidence="3 5" id="KW-1133">Transmembrane helix</keyword>
<protein>
    <submittedName>
        <fullName evidence="6">Murein hydrolase effector protein LrgB</fullName>
    </submittedName>
</protein>
<evidence type="ECO:0000313" key="7">
    <source>
        <dbReference type="Proteomes" id="UP000773469"/>
    </source>
</evidence>
<feature type="transmembrane region" description="Helical" evidence="5">
    <location>
        <begin position="154"/>
        <end position="174"/>
    </location>
</feature>
<evidence type="ECO:0000256" key="4">
    <source>
        <dbReference type="ARBA" id="ARBA00023136"/>
    </source>
</evidence>
<dbReference type="PANTHER" id="PTHR30249">
    <property type="entry name" value="PUTATIVE SEROTONIN TRANSPORTER"/>
    <property type="match status" value="1"/>
</dbReference>
<keyword evidence="6" id="KW-0378">Hydrolase</keyword>
<dbReference type="Pfam" id="PF04172">
    <property type="entry name" value="LrgB"/>
    <property type="match status" value="1"/>
</dbReference>
<feature type="transmembrane region" description="Helical" evidence="5">
    <location>
        <begin position="6"/>
        <end position="26"/>
    </location>
</feature>
<name>A0ABQ4PDG5_SHECO</name>
<dbReference type="PANTHER" id="PTHR30249:SF16">
    <property type="entry name" value="INNER MEMBRANE PROTEIN"/>
    <property type="match status" value="1"/>
</dbReference>
<evidence type="ECO:0000313" key="6">
    <source>
        <dbReference type="EMBL" id="GIU45567.1"/>
    </source>
</evidence>
<feature type="transmembrane region" description="Helical" evidence="5">
    <location>
        <begin position="66"/>
        <end position="86"/>
    </location>
</feature>
<dbReference type="GO" id="GO:0016787">
    <property type="term" value="F:hydrolase activity"/>
    <property type="evidence" value="ECO:0007669"/>
    <property type="project" value="UniProtKB-KW"/>
</dbReference>
<gene>
    <name evidence="6" type="primary">lrgB</name>
    <name evidence="6" type="ORF">TUM3794_36170</name>
</gene>
<keyword evidence="2 5" id="KW-0812">Transmembrane</keyword>
<dbReference type="EMBL" id="BPEU01000033">
    <property type="protein sequence ID" value="GIU45567.1"/>
    <property type="molecule type" value="Genomic_DNA"/>
</dbReference>
<reference evidence="6 7" key="1">
    <citation type="submission" date="2021-05" db="EMBL/GenBank/DDBJ databases">
        <title>Molecular characterization for Shewanella algae harboring chromosomal blaOXA-55-like strains isolated from clinical and environment sample.</title>
        <authorList>
            <person name="Ohama Y."/>
            <person name="Aoki K."/>
            <person name="Harada S."/>
            <person name="Moriya K."/>
            <person name="Ishii Y."/>
            <person name="Tateda K."/>
        </authorList>
    </citation>
    <scope>NUCLEOTIDE SEQUENCE [LARGE SCALE GENOMIC DNA]</scope>
    <source>
        <strain evidence="6 7">MBTL60-118</strain>
    </source>
</reference>
<feature type="transmembrane region" description="Helical" evidence="5">
    <location>
        <begin position="210"/>
        <end position="234"/>
    </location>
</feature>
<accession>A0ABQ4PDG5</accession>
<dbReference type="InterPro" id="IPR007300">
    <property type="entry name" value="CidB/LrgB"/>
</dbReference>
<organism evidence="6 7">
    <name type="scientific">Shewanella colwelliana</name>
    <name type="common">Alteromonas colwelliana</name>
    <dbReference type="NCBI Taxonomy" id="23"/>
    <lineage>
        <taxon>Bacteria</taxon>
        <taxon>Pseudomonadati</taxon>
        <taxon>Pseudomonadota</taxon>
        <taxon>Gammaproteobacteria</taxon>
        <taxon>Alteromonadales</taxon>
        <taxon>Shewanellaceae</taxon>
        <taxon>Shewanella</taxon>
    </lineage>
</organism>
<feature type="transmembrane region" description="Helical" evidence="5">
    <location>
        <begin position="38"/>
        <end position="60"/>
    </location>
</feature>
<comment type="caution">
    <text evidence="6">The sequence shown here is derived from an EMBL/GenBank/DDBJ whole genome shotgun (WGS) entry which is preliminary data.</text>
</comment>
<evidence type="ECO:0000256" key="2">
    <source>
        <dbReference type="ARBA" id="ARBA00022692"/>
    </source>
</evidence>